<evidence type="ECO:0000256" key="6">
    <source>
        <dbReference type="RuleBase" id="RU361193"/>
    </source>
</evidence>
<accession>A0ABR0TN43</accession>
<organism evidence="9 10">
    <name type="scientific">Aureobasidium pullulans</name>
    <name type="common">Black yeast</name>
    <name type="synonym">Pullularia pullulans</name>
    <dbReference type="NCBI Taxonomy" id="5580"/>
    <lineage>
        <taxon>Eukaryota</taxon>
        <taxon>Fungi</taxon>
        <taxon>Dikarya</taxon>
        <taxon>Ascomycota</taxon>
        <taxon>Pezizomycotina</taxon>
        <taxon>Dothideomycetes</taxon>
        <taxon>Dothideomycetidae</taxon>
        <taxon>Dothideales</taxon>
        <taxon>Saccotheciaceae</taxon>
        <taxon>Aureobasidium</taxon>
    </lineage>
</organism>
<evidence type="ECO:0000256" key="2">
    <source>
        <dbReference type="ARBA" id="ARBA00004922"/>
    </source>
</evidence>
<comment type="caution">
    <text evidence="9">The sequence shown here is derived from an EMBL/GenBank/DDBJ whole genome shotgun (WGS) entry which is preliminary data.</text>
</comment>
<comment type="similarity">
    <text evidence="3 6">Belongs to the glycosyl hydrolase 47 family.</text>
</comment>
<dbReference type="InterPro" id="IPR001382">
    <property type="entry name" value="Glyco_hydro_47"/>
</dbReference>
<keyword evidence="5" id="KW-1015">Disulfide bond</keyword>
<dbReference type="InterPro" id="IPR036026">
    <property type="entry name" value="Seven-hairpin_glycosidases"/>
</dbReference>
<keyword evidence="10" id="KW-1185">Reference proteome</keyword>
<evidence type="ECO:0000313" key="9">
    <source>
        <dbReference type="EMBL" id="KAK6005854.1"/>
    </source>
</evidence>
<sequence length="995" mass="108279">MIRYRRYRAFIAFTVIAILATYYFVGHGSIDLPSAIGAGALKQAGNDAAAAAKEKAQAGLDLIKPDKPDEPTKEDILGALPPLPTTKAAASTTSILAEAPIPSTQEASTSSTSTSSTSSAAVATQSLSRTKPQDAADILPVHELDDMTEIGEGRVEIPPIKQGQVNIPTVHWSKMPEHFPVSSTIQLPTGTPKAIPRIQHKFKKESSAEKADREKKLKIIEGAVSHAWTGYREKAWMRDEVRPVSGGARDPFCGWAATLVDALDTLWIVGLKDEFDDAVKAVGEIDFTTSQRKDIPLFETTIRYLGGMLSAYDLSGGQYKILLEKAVELAEVLMGAFDTPNRMPVTFYRWMPTFASQPHRAGTHVVLAEIGSLSVEFTRLAQLTKEPKYYDAIDRITDAFLEWQNASGSNATYMPGLFPVHIDASGCEKPAQIKSTYSHPAGKGGDVAVGDGKPVIPQRPVTQGQGTRSGTSIEKDESSQPVNAGESRMSSSSGGAVGKIIGWDDPLTEGDLDNKQAKDKSSQPINAGGSRTDSSSAGGVGKIIGWDDHLTEGDLDSPQAKAAVLDTKNPGFAKRQLGDLENKDAKVAEDVFQKDTQARMHTLQQDVCLPRGLASSGTGGSQTFTIGGMADSLYEYFPKQYLLLGGLEKKYQTLYEQSIDAVTKHLLFRPMTPQDADILFVGEYSARAPSKEGAVEGTFKPEGAHLSCFAGGMYAMAAKIFGRDEDLEIGAKLTEGCVWAYNATATGIMPEHFLVSQCKSMTDCKWNETKYWEDLDPYAESRTKVNVPTNLPVALSGSRNAPRVDKRDLDGPAATVPHVPAPAIPNSVPELDITRSKEEMITEYIPPTPPTHEEFVLARISEERLPTGMTRLLSRKYILRPEAIESVFYLYRITGSSHWREVGWQMFLAVQKYTHATYGASAIDDVTKTLPTQEDSEESFWLAETLKYFYLLFEEEGVISLDEWVLNTEAHPFRRPDVGGLAGAASSSAGEEVDV</sequence>
<evidence type="ECO:0000313" key="10">
    <source>
        <dbReference type="Proteomes" id="UP001341245"/>
    </source>
</evidence>
<proteinExistence type="inferred from homology"/>
<feature type="region of interest" description="Disordered" evidence="7">
    <location>
        <begin position="434"/>
        <end position="540"/>
    </location>
</feature>
<feature type="compositionally biased region" description="Basic and acidic residues" evidence="7">
    <location>
        <begin position="63"/>
        <end position="76"/>
    </location>
</feature>
<dbReference type="EC" id="3.2.1.-" evidence="6"/>
<evidence type="ECO:0000256" key="1">
    <source>
        <dbReference type="ARBA" id="ARBA00001913"/>
    </source>
</evidence>
<dbReference type="Gene3D" id="1.50.10.10">
    <property type="match status" value="3"/>
</dbReference>
<dbReference type="SUPFAM" id="SSF48225">
    <property type="entry name" value="Seven-hairpin glycosidases"/>
    <property type="match status" value="1"/>
</dbReference>
<dbReference type="EMBL" id="JASGXD010000005">
    <property type="protein sequence ID" value="KAK6005854.1"/>
    <property type="molecule type" value="Genomic_DNA"/>
</dbReference>
<evidence type="ECO:0000256" key="3">
    <source>
        <dbReference type="ARBA" id="ARBA00007658"/>
    </source>
</evidence>
<feature type="compositionally biased region" description="Low complexity" evidence="7">
    <location>
        <begin position="98"/>
        <end position="128"/>
    </location>
</feature>
<dbReference type="InterPro" id="IPR050749">
    <property type="entry name" value="Glycosyl_Hydrolase_47"/>
</dbReference>
<dbReference type="PRINTS" id="PR00747">
    <property type="entry name" value="GLYHDRLASE47"/>
</dbReference>
<name>A0ABR0TN43_AURPU</name>
<feature type="compositionally biased region" description="Polar residues" evidence="7">
    <location>
        <begin position="460"/>
        <end position="472"/>
    </location>
</feature>
<dbReference type="PANTHER" id="PTHR11742:SF103">
    <property type="entry name" value="ENDOPLASMIC RETICULUM MANNOSIDASE MNL2-RELATED"/>
    <property type="match status" value="1"/>
</dbReference>
<evidence type="ECO:0000256" key="8">
    <source>
        <dbReference type="SAM" id="Phobius"/>
    </source>
</evidence>
<keyword evidence="4 6" id="KW-0378">Hydrolase</keyword>
<keyword evidence="6" id="KW-0326">Glycosidase</keyword>
<feature type="compositionally biased region" description="Basic and acidic residues" evidence="7">
    <location>
        <begin position="512"/>
        <end position="521"/>
    </location>
</feature>
<keyword evidence="8" id="KW-0472">Membrane</keyword>
<dbReference type="InterPro" id="IPR012341">
    <property type="entry name" value="6hp_glycosidase-like_sf"/>
</dbReference>
<evidence type="ECO:0000256" key="5">
    <source>
        <dbReference type="ARBA" id="ARBA00023157"/>
    </source>
</evidence>
<comment type="cofactor">
    <cofactor evidence="1">
        <name>Ca(2+)</name>
        <dbReference type="ChEBI" id="CHEBI:29108"/>
    </cofactor>
</comment>
<dbReference type="Proteomes" id="UP001341245">
    <property type="component" value="Unassembled WGS sequence"/>
</dbReference>
<dbReference type="PANTHER" id="PTHR11742">
    <property type="entry name" value="MANNOSYL-OLIGOSACCHARIDE ALPHA-1,2-MANNOSIDASE-RELATED"/>
    <property type="match status" value="1"/>
</dbReference>
<keyword evidence="8" id="KW-0812">Transmembrane</keyword>
<gene>
    <name evidence="9" type="ORF">QM012_007496</name>
</gene>
<keyword evidence="8" id="KW-1133">Transmembrane helix</keyword>
<protein>
    <recommendedName>
        <fullName evidence="6">alpha-1,2-Mannosidase</fullName>
        <ecNumber evidence="6">3.2.1.-</ecNumber>
    </recommendedName>
</protein>
<feature type="transmembrane region" description="Helical" evidence="8">
    <location>
        <begin position="7"/>
        <end position="25"/>
    </location>
</feature>
<feature type="region of interest" description="Disordered" evidence="7">
    <location>
        <begin position="62"/>
        <end position="84"/>
    </location>
</feature>
<feature type="region of interest" description="Disordered" evidence="7">
    <location>
        <begin position="98"/>
        <end position="131"/>
    </location>
</feature>
<evidence type="ECO:0000256" key="4">
    <source>
        <dbReference type="ARBA" id="ARBA00022801"/>
    </source>
</evidence>
<evidence type="ECO:0000256" key="7">
    <source>
        <dbReference type="SAM" id="MobiDB-lite"/>
    </source>
</evidence>
<comment type="pathway">
    <text evidence="2">Protein modification; protein glycosylation.</text>
</comment>
<feature type="compositionally biased region" description="Polar residues" evidence="7">
    <location>
        <begin position="522"/>
        <end position="537"/>
    </location>
</feature>
<reference evidence="9 10" key="1">
    <citation type="submission" date="2023-11" db="EMBL/GenBank/DDBJ databases">
        <title>Draft genome sequence and annotation of the polyextremotolerant black yeast-like fungus Aureobasidium pullulans NRRL 62042.</title>
        <authorList>
            <person name="Dielentheis-Frenken M.R.E."/>
            <person name="Wibberg D."/>
            <person name="Blank L.M."/>
            <person name="Tiso T."/>
        </authorList>
    </citation>
    <scope>NUCLEOTIDE SEQUENCE [LARGE SCALE GENOMIC DNA]</scope>
    <source>
        <strain evidence="9 10">NRRL 62042</strain>
    </source>
</reference>
<dbReference type="Pfam" id="PF01532">
    <property type="entry name" value="Glyco_hydro_47"/>
    <property type="match status" value="1"/>
</dbReference>